<accession>A0A395SJW1</accession>
<evidence type="ECO:0000313" key="3">
    <source>
        <dbReference type="Proteomes" id="UP000266152"/>
    </source>
</evidence>
<dbReference type="Proteomes" id="UP000266152">
    <property type="component" value="Unassembled WGS sequence"/>
</dbReference>
<sequence length="245" mass="29127">MDKTRDYLQENSTRFAYRIRDVQRIFEDDVDLSLFQIVKDTVKDRQDREGSPRWTTMTEFRICCFWRYVVEYFRIEWERAAFGEPDAPPSEYANAENEDDYTTESYYDDDADYEYQSTNSDDDVERTKSKRKTEDKYSSPNVEQPKLEAKNDIEVEHRPPPSEVRNLLDDWFEDNAAAEDHNDSYDRKQDEIEDTCKGLDFRKILDRMETLDPDGVDVHSILSSDEVQTLQITTNHHKSPQVNHF</sequence>
<evidence type="ECO:0000256" key="1">
    <source>
        <dbReference type="SAM" id="MobiDB-lite"/>
    </source>
</evidence>
<evidence type="ECO:0000313" key="2">
    <source>
        <dbReference type="EMBL" id="RGP72743.1"/>
    </source>
</evidence>
<reference evidence="2 3" key="1">
    <citation type="journal article" date="2018" name="PLoS Pathog.">
        <title>Evolution of structural diversity of trichothecenes, a family of toxins produced by plant pathogenic and entomopathogenic fungi.</title>
        <authorList>
            <person name="Proctor R.H."/>
            <person name="McCormick S.P."/>
            <person name="Kim H.S."/>
            <person name="Cardoza R.E."/>
            <person name="Stanley A.M."/>
            <person name="Lindo L."/>
            <person name="Kelly A."/>
            <person name="Brown D.W."/>
            <person name="Lee T."/>
            <person name="Vaughan M.M."/>
            <person name="Alexander N.J."/>
            <person name="Busman M."/>
            <person name="Gutierrez S."/>
        </authorList>
    </citation>
    <scope>NUCLEOTIDE SEQUENCE [LARGE SCALE GENOMIC DNA]</scope>
    <source>
        <strain evidence="2 3">NRRL 3299</strain>
    </source>
</reference>
<protein>
    <submittedName>
        <fullName evidence="2">Uncharacterized protein</fullName>
    </submittedName>
</protein>
<dbReference type="AlphaFoldDB" id="A0A395SJW1"/>
<keyword evidence="3" id="KW-1185">Reference proteome</keyword>
<gene>
    <name evidence="2" type="ORF">FSPOR_2490</name>
</gene>
<proteinExistence type="predicted"/>
<name>A0A395SJW1_FUSSP</name>
<comment type="caution">
    <text evidence="2">The sequence shown here is derived from an EMBL/GenBank/DDBJ whole genome shotgun (WGS) entry which is preliminary data.</text>
</comment>
<organism evidence="2 3">
    <name type="scientific">Fusarium sporotrichioides</name>
    <dbReference type="NCBI Taxonomy" id="5514"/>
    <lineage>
        <taxon>Eukaryota</taxon>
        <taxon>Fungi</taxon>
        <taxon>Dikarya</taxon>
        <taxon>Ascomycota</taxon>
        <taxon>Pezizomycotina</taxon>
        <taxon>Sordariomycetes</taxon>
        <taxon>Hypocreomycetidae</taxon>
        <taxon>Hypocreales</taxon>
        <taxon>Nectriaceae</taxon>
        <taxon>Fusarium</taxon>
    </lineage>
</organism>
<dbReference type="EMBL" id="PXOF01000032">
    <property type="protein sequence ID" value="RGP72743.1"/>
    <property type="molecule type" value="Genomic_DNA"/>
</dbReference>
<feature type="region of interest" description="Disordered" evidence="1">
    <location>
        <begin position="107"/>
        <end position="152"/>
    </location>
</feature>